<dbReference type="FunFam" id="3.50.4.10:FF:000002">
    <property type="entry name" value="G-type lectin S-receptor-like serine/threonine-protein kinase"/>
    <property type="match status" value="1"/>
</dbReference>
<keyword evidence="7 15" id="KW-0547">Nucleotide-binding</keyword>
<evidence type="ECO:0000256" key="12">
    <source>
        <dbReference type="ARBA" id="ARBA00023157"/>
    </source>
</evidence>
<comment type="caution">
    <text evidence="20">The sequence shown here is derived from an EMBL/GenBank/DDBJ whole genome shotgun (WGS) entry which is preliminary data.</text>
</comment>
<dbReference type="InterPro" id="IPR011009">
    <property type="entry name" value="Kinase-like_dom_sf"/>
</dbReference>
<keyword evidence="3" id="KW-0597">Phosphoprotein</keyword>
<evidence type="ECO:0000256" key="14">
    <source>
        <dbReference type="ARBA" id="ARBA00023180"/>
    </source>
</evidence>
<keyword evidence="13" id="KW-0675">Receptor</keyword>
<protein>
    <recommendedName>
        <fullName evidence="15">Receptor-like serine/threonine-protein kinase</fullName>
        <ecNumber evidence="15">2.7.11.1</ecNumber>
    </recommendedName>
</protein>
<keyword evidence="11 17" id="KW-0472">Membrane</keyword>
<dbReference type="Gene3D" id="3.30.200.20">
    <property type="entry name" value="Phosphorylase Kinase, domain 1"/>
    <property type="match status" value="1"/>
</dbReference>
<dbReference type="Proteomes" id="UP000826271">
    <property type="component" value="Unassembled WGS sequence"/>
</dbReference>
<dbReference type="Pfam" id="PF01453">
    <property type="entry name" value="B_lectin"/>
    <property type="match status" value="1"/>
</dbReference>
<dbReference type="SMART" id="SM00473">
    <property type="entry name" value="PAN_AP"/>
    <property type="match status" value="1"/>
</dbReference>
<accession>A0AAV6XUW8</accession>
<sequence>MSFAMDTINSTQVLGDGETMLSSGGNFELGFFSPGNSKNRYVGIWYKKVTVRTVVWVANREIPLTNTSASIYRQPIRISNFERRKGRETMKTIFNEYHFLLLIITSLFSTQRISFAMDTINSTQDLGDNETMLSSGGNFELGFFSPGNSKNRYVGIWYKKVTVRTVVWVANRETPLTNTSGVLKVIKPGILVILNEANDIIWSTNTSTTVEIPVAQLLDSGNLVLKDANDDNPKNFVWQSFNYPSDTLLPGMKFGWDYTTGREVYLSSWKSNDDPSLGDFTYHCDPSGYPQNVLKKGAVTQFRTGPWNGLYFGGKPNLQNNPIYTFRLVINKNEVYYEYELVNKSVISRKTLSQNGVAQRLGWVERTQSWVVYHSSPTDDCDIYKLCGAYSSCNIADSTVCGCLNKFLPKDPQGWDRADWSNGCVRRIPLNCQNGDVFLKYPSIKLPDTRSSWYNKSMSLQECKVLCLENCSCMAYSSLDISRGGNGCLLWFADLVDIKEVFAEGQDIYIRMASSELDSKGRRPEILIVSLSLVMGIVLIGVSLMLCSQRRKKIVHQLRKRGGLNLEYGNDHNELPQFDLNTITKATDNFSINKKLGEGGFGPVYKAWLLYREEKSSELVDSCLGNSRYLSEVARSIHIGLLCVQQCPEDRPSMSSVVLMLANEDVLLPQAKQPGFFTGRDILNAETSGSSNAAGSTNEMTVTLLHPR</sequence>
<dbReference type="Pfam" id="PF11883">
    <property type="entry name" value="DUF3403"/>
    <property type="match status" value="1"/>
</dbReference>
<evidence type="ECO:0000256" key="13">
    <source>
        <dbReference type="ARBA" id="ARBA00023170"/>
    </source>
</evidence>
<dbReference type="Pfam" id="PF00954">
    <property type="entry name" value="S_locus_glycop"/>
    <property type="match status" value="1"/>
</dbReference>
<evidence type="ECO:0000259" key="18">
    <source>
        <dbReference type="PROSITE" id="PS50927"/>
    </source>
</evidence>
<evidence type="ECO:0000256" key="6">
    <source>
        <dbReference type="ARBA" id="ARBA00022729"/>
    </source>
</evidence>
<dbReference type="Gene3D" id="2.90.10.10">
    <property type="entry name" value="Bulb-type lectin domain"/>
    <property type="match status" value="2"/>
</dbReference>
<dbReference type="GO" id="GO:0048544">
    <property type="term" value="P:recognition of pollen"/>
    <property type="evidence" value="ECO:0007669"/>
    <property type="project" value="InterPro"/>
</dbReference>
<comment type="catalytic activity">
    <reaction evidence="15">
        <text>L-seryl-[protein] + ATP = O-phospho-L-seryl-[protein] + ADP + H(+)</text>
        <dbReference type="Rhea" id="RHEA:17989"/>
        <dbReference type="Rhea" id="RHEA-COMP:9863"/>
        <dbReference type="Rhea" id="RHEA-COMP:11604"/>
        <dbReference type="ChEBI" id="CHEBI:15378"/>
        <dbReference type="ChEBI" id="CHEBI:29999"/>
        <dbReference type="ChEBI" id="CHEBI:30616"/>
        <dbReference type="ChEBI" id="CHEBI:83421"/>
        <dbReference type="ChEBI" id="CHEBI:456216"/>
        <dbReference type="EC" id="2.7.11.1"/>
    </reaction>
</comment>
<comment type="subcellular location">
    <subcellularLocation>
        <location evidence="1">Membrane</location>
        <topology evidence="1">Single-pass type I membrane protein</topology>
    </subcellularLocation>
</comment>
<evidence type="ECO:0000313" key="20">
    <source>
        <dbReference type="EMBL" id="KAG8386238.1"/>
    </source>
</evidence>
<dbReference type="GO" id="GO:0016020">
    <property type="term" value="C:membrane"/>
    <property type="evidence" value="ECO:0007669"/>
    <property type="project" value="UniProtKB-SubCell"/>
</dbReference>
<evidence type="ECO:0000259" key="19">
    <source>
        <dbReference type="PROSITE" id="PS50948"/>
    </source>
</evidence>
<evidence type="ECO:0000256" key="1">
    <source>
        <dbReference type="ARBA" id="ARBA00004479"/>
    </source>
</evidence>
<keyword evidence="10 17" id="KW-1133">Transmembrane helix</keyword>
<evidence type="ECO:0000256" key="11">
    <source>
        <dbReference type="ARBA" id="ARBA00023136"/>
    </source>
</evidence>
<evidence type="ECO:0000256" key="2">
    <source>
        <dbReference type="ARBA" id="ARBA00022527"/>
    </source>
</evidence>
<dbReference type="PANTHER" id="PTHR32444:SF183">
    <property type="entry name" value="APPLE DOMAIN-CONTAINING PROTEIN"/>
    <property type="match status" value="1"/>
</dbReference>
<keyword evidence="8 15" id="KW-0418">Kinase</keyword>
<keyword evidence="5 17" id="KW-0812">Transmembrane</keyword>
<comment type="catalytic activity">
    <reaction evidence="15">
        <text>L-threonyl-[protein] + ATP = O-phospho-L-threonyl-[protein] + ADP + H(+)</text>
        <dbReference type="Rhea" id="RHEA:46608"/>
        <dbReference type="Rhea" id="RHEA-COMP:11060"/>
        <dbReference type="Rhea" id="RHEA-COMP:11605"/>
        <dbReference type="ChEBI" id="CHEBI:15378"/>
        <dbReference type="ChEBI" id="CHEBI:30013"/>
        <dbReference type="ChEBI" id="CHEBI:30616"/>
        <dbReference type="ChEBI" id="CHEBI:61977"/>
        <dbReference type="ChEBI" id="CHEBI:456216"/>
        <dbReference type="EC" id="2.7.11.1"/>
    </reaction>
</comment>
<dbReference type="AlphaFoldDB" id="A0AAV6XUW8"/>
<dbReference type="CDD" id="cd01098">
    <property type="entry name" value="PAN_AP_plant"/>
    <property type="match status" value="1"/>
</dbReference>
<keyword evidence="6" id="KW-0732">Signal</keyword>
<dbReference type="InterPro" id="IPR003609">
    <property type="entry name" value="Pan_app"/>
</dbReference>
<organism evidence="20 21">
    <name type="scientific">Buddleja alternifolia</name>
    <dbReference type="NCBI Taxonomy" id="168488"/>
    <lineage>
        <taxon>Eukaryota</taxon>
        <taxon>Viridiplantae</taxon>
        <taxon>Streptophyta</taxon>
        <taxon>Embryophyta</taxon>
        <taxon>Tracheophyta</taxon>
        <taxon>Spermatophyta</taxon>
        <taxon>Magnoliopsida</taxon>
        <taxon>eudicotyledons</taxon>
        <taxon>Gunneridae</taxon>
        <taxon>Pentapetalae</taxon>
        <taxon>asterids</taxon>
        <taxon>lamiids</taxon>
        <taxon>Lamiales</taxon>
        <taxon>Scrophulariaceae</taxon>
        <taxon>Buddlejeae</taxon>
        <taxon>Buddleja</taxon>
    </lineage>
</organism>
<feature type="region of interest" description="Disordered" evidence="16">
    <location>
        <begin position="687"/>
        <end position="708"/>
    </location>
</feature>
<reference evidence="20" key="1">
    <citation type="submission" date="2019-10" db="EMBL/GenBank/DDBJ databases">
        <authorList>
            <person name="Zhang R."/>
            <person name="Pan Y."/>
            <person name="Wang J."/>
            <person name="Ma R."/>
            <person name="Yu S."/>
        </authorList>
    </citation>
    <scope>NUCLEOTIDE SEQUENCE</scope>
    <source>
        <strain evidence="20">LA-IB0</strain>
        <tissue evidence="20">Leaf</tissue>
    </source>
</reference>
<comment type="similarity">
    <text evidence="15">Belongs to the protein kinase superfamily. Ser/Thr protein kinase family.</text>
</comment>
<evidence type="ECO:0000256" key="4">
    <source>
        <dbReference type="ARBA" id="ARBA00022679"/>
    </source>
</evidence>
<dbReference type="SUPFAM" id="SSF51110">
    <property type="entry name" value="alpha-D-mannose-specific plant lectins"/>
    <property type="match status" value="1"/>
</dbReference>
<dbReference type="PIRSF" id="PIRSF000641">
    <property type="entry name" value="SRK"/>
    <property type="match status" value="1"/>
</dbReference>
<dbReference type="InterPro" id="IPR001480">
    <property type="entry name" value="Bulb-type_lectin_dom"/>
</dbReference>
<dbReference type="PROSITE" id="PS50948">
    <property type="entry name" value="PAN"/>
    <property type="match status" value="1"/>
</dbReference>
<dbReference type="EMBL" id="WHWC01000003">
    <property type="protein sequence ID" value="KAG8386238.1"/>
    <property type="molecule type" value="Genomic_DNA"/>
</dbReference>
<keyword evidence="14" id="KW-0325">Glycoprotein</keyword>
<dbReference type="FunFam" id="2.90.10.10:FF:000004">
    <property type="entry name" value="G-type lectin S-receptor-like serine/threonine-protein kinase"/>
    <property type="match status" value="1"/>
</dbReference>
<keyword evidence="9 15" id="KW-0067">ATP-binding</keyword>
<dbReference type="InterPro" id="IPR000858">
    <property type="entry name" value="S_locus_glycoprot_dom"/>
</dbReference>
<evidence type="ECO:0000256" key="15">
    <source>
        <dbReference type="PIRNR" id="PIRNR000641"/>
    </source>
</evidence>
<evidence type="ECO:0000256" key="5">
    <source>
        <dbReference type="ARBA" id="ARBA00022692"/>
    </source>
</evidence>
<feature type="domain" description="Bulb-type lectin" evidence="18">
    <location>
        <begin position="117"/>
        <end position="238"/>
    </location>
</feature>
<evidence type="ECO:0000256" key="7">
    <source>
        <dbReference type="ARBA" id="ARBA00022741"/>
    </source>
</evidence>
<dbReference type="EC" id="2.7.11.1" evidence="15"/>
<feature type="domain" description="Apple" evidence="19">
    <location>
        <begin position="432"/>
        <end position="513"/>
    </location>
</feature>
<dbReference type="Gene3D" id="3.50.4.10">
    <property type="entry name" value="Hepatocyte Growth Factor"/>
    <property type="match status" value="1"/>
</dbReference>
<dbReference type="InterPro" id="IPR021820">
    <property type="entry name" value="S-locus_recpt_kinase_C"/>
</dbReference>
<gene>
    <name evidence="20" type="ORF">BUALT_Bualt03G0128100</name>
</gene>
<evidence type="ECO:0000256" key="10">
    <source>
        <dbReference type="ARBA" id="ARBA00022989"/>
    </source>
</evidence>
<dbReference type="InterPro" id="IPR024171">
    <property type="entry name" value="SRK-like_kinase"/>
</dbReference>
<feature type="transmembrane region" description="Helical" evidence="17">
    <location>
        <begin position="526"/>
        <end position="547"/>
    </location>
</feature>
<dbReference type="GO" id="GO:0005524">
    <property type="term" value="F:ATP binding"/>
    <property type="evidence" value="ECO:0007669"/>
    <property type="project" value="UniProtKB-KW"/>
</dbReference>
<dbReference type="GO" id="GO:0004674">
    <property type="term" value="F:protein serine/threonine kinase activity"/>
    <property type="evidence" value="ECO:0007669"/>
    <property type="project" value="UniProtKB-KW"/>
</dbReference>
<dbReference type="SMART" id="SM00108">
    <property type="entry name" value="B_lectin"/>
    <property type="match status" value="2"/>
</dbReference>
<keyword evidence="4 15" id="KW-0808">Transferase</keyword>
<feature type="compositionally biased region" description="Polar residues" evidence="16">
    <location>
        <begin position="687"/>
        <end position="701"/>
    </location>
</feature>
<dbReference type="PROSITE" id="PS50927">
    <property type="entry name" value="BULB_LECTIN"/>
    <property type="match status" value="1"/>
</dbReference>
<dbReference type="InterPro" id="IPR036426">
    <property type="entry name" value="Bulb-type_lectin_dom_sf"/>
</dbReference>
<evidence type="ECO:0000256" key="16">
    <source>
        <dbReference type="SAM" id="MobiDB-lite"/>
    </source>
</evidence>
<keyword evidence="21" id="KW-1185">Reference proteome</keyword>
<evidence type="ECO:0000256" key="17">
    <source>
        <dbReference type="SAM" id="Phobius"/>
    </source>
</evidence>
<evidence type="ECO:0000256" key="9">
    <source>
        <dbReference type="ARBA" id="ARBA00022840"/>
    </source>
</evidence>
<dbReference type="Pfam" id="PF08276">
    <property type="entry name" value="PAN_2"/>
    <property type="match status" value="1"/>
</dbReference>
<evidence type="ECO:0000256" key="3">
    <source>
        <dbReference type="ARBA" id="ARBA00022553"/>
    </source>
</evidence>
<keyword evidence="12" id="KW-1015">Disulfide bond</keyword>
<proteinExistence type="inferred from homology"/>
<dbReference type="SUPFAM" id="SSF56112">
    <property type="entry name" value="Protein kinase-like (PK-like)"/>
    <property type="match status" value="1"/>
</dbReference>
<dbReference type="CDD" id="cd00028">
    <property type="entry name" value="B_lectin"/>
    <property type="match status" value="1"/>
</dbReference>
<keyword evidence="2 15" id="KW-0723">Serine/threonine-protein kinase</keyword>
<evidence type="ECO:0000256" key="8">
    <source>
        <dbReference type="ARBA" id="ARBA00022777"/>
    </source>
</evidence>
<name>A0AAV6XUW8_9LAMI</name>
<dbReference type="PANTHER" id="PTHR32444">
    <property type="entry name" value="BULB-TYPE LECTIN DOMAIN-CONTAINING PROTEIN"/>
    <property type="match status" value="1"/>
</dbReference>
<evidence type="ECO:0000313" key="21">
    <source>
        <dbReference type="Proteomes" id="UP000826271"/>
    </source>
</evidence>